<evidence type="ECO:0000313" key="3">
    <source>
        <dbReference type="EMBL" id="TVU33871.1"/>
    </source>
</evidence>
<gene>
    <name evidence="3" type="ORF">EJB05_15684</name>
</gene>
<feature type="non-terminal residue" evidence="3">
    <location>
        <position position="1"/>
    </location>
</feature>
<keyword evidence="4" id="KW-1185">Reference proteome</keyword>
<keyword evidence="1" id="KW-0175">Coiled coil</keyword>
<evidence type="ECO:0000313" key="4">
    <source>
        <dbReference type="Proteomes" id="UP000324897"/>
    </source>
</evidence>
<proteinExistence type="predicted"/>
<comment type="caution">
    <text evidence="3">The sequence shown here is derived from an EMBL/GenBank/DDBJ whole genome shotgun (WGS) entry which is preliminary data.</text>
</comment>
<keyword evidence="2" id="KW-0812">Transmembrane</keyword>
<dbReference type="Proteomes" id="UP000324897">
    <property type="component" value="Unassembled WGS sequence"/>
</dbReference>
<reference evidence="3 4" key="1">
    <citation type="journal article" date="2019" name="Sci. Rep.">
        <title>A high-quality genome of Eragrostis curvula grass provides insights into Poaceae evolution and supports new strategies to enhance forage quality.</title>
        <authorList>
            <person name="Carballo J."/>
            <person name="Santos B.A.C.M."/>
            <person name="Zappacosta D."/>
            <person name="Garbus I."/>
            <person name="Selva J.P."/>
            <person name="Gallo C.A."/>
            <person name="Diaz A."/>
            <person name="Albertini E."/>
            <person name="Caccamo M."/>
            <person name="Echenique V."/>
        </authorList>
    </citation>
    <scope>NUCLEOTIDE SEQUENCE [LARGE SCALE GENOMIC DNA]</scope>
    <source>
        <strain evidence="4">cv. Victoria</strain>
        <tissue evidence="3">Leaf</tissue>
    </source>
</reference>
<organism evidence="3 4">
    <name type="scientific">Eragrostis curvula</name>
    <name type="common">weeping love grass</name>
    <dbReference type="NCBI Taxonomy" id="38414"/>
    <lineage>
        <taxon>Eukaryota</taxon>
        <taxon>Viridiplantae</taxon>
        <taxon>Streptophyta</taxon>
        <taxon>Embryophyta</taxon>
        <taxon>Tracheophyta</taxon>
        <taxon>Spermatophyta</taxon>
        <taxon>Magnoliopsida</taxon>
        <taxon>Liliopsida</taxon>
        <taxon>Poales</taxon>
        <taxon>Poaceae</taxon>
        <taxon>PACMAD clade</taxon>
        <taxon>Chloridoideae</taxon>
        <taxon>Eragrostideae</taxon>
        <taxon>Eragrostidinae</taxon>
        <taxon>Eragrostis</taxon>
    </lineage>
</organism>
<feature type="transmembrane region" description="Helical" evidence="2">
    <location>
        <begin position="55"/>
        <end position="77"/>
    </location>
</feature>
<name>A0A5J9VEK3_9POAL</name>
<accession>A0A5J9VEK3</accession>
<dbReference type="EMBL" id="RWGY01000009">
    <property type="protein sequence ID" value="TVU33871.1"/>
    <property type="molecule type" value="Genomic_DNA"/>
</dbReference>
<feature type="coiled-coil region" evidence="1">
    <location>
        <begin position="14"/>
        <end position="55"/>
    </location>
</feature>
<protein>
    <submittedName>
        <fullName evidence="3">Uncharacterized protein</fullName>
    </submittedName>
</protein>
<keyword evidence="2" id="KW-1133">Transmembrane helix</keyword>
<evidence type="ECO:0000256" key="2">
    <source>
        <dbReference type="SAM" id="Phobius"/>
    </source>
</evidence>
<dbReference type="AlphaFoldDB" id="A0A5J9VEK3"/>
<evidence type="ECO:0000256" key="1">
    <source>
        <dbReference type="SAM" id="Coils"/>
    </source>
</evidence>
<dbReference type="Gramene" id="TVU33871">
    <property type="protein sequence ID" value="TVU33871"/>
    <property type="gene ID" value="EJB05_15684"/>
</dbReference>
<keyword evidence="2" id="KW-0472">Membrane</keyword>
<sequence>MTTSADDEAKAKAVAEAKDKAEKAKAAAVAAAAAAAEVVAAAEKAEAEANEQERLIIGLGIGGGAVLVLVGLGFPIINRENKQLKTNRLKQYSFNGNHALLMEKLKQHNMNDIGENMILTLNDIEKATNNFDTDRI</sequence>